<name>A0A1D8EVR3_9CAUD</name>
<dbReference type="RefSeq" id="YP_010051314.1">
    <property type="nucleotide sequence ID" value="NC_054440.1"/>
</dbReference>
<gene>
    <name evidence="1" type="primary">29</name>
    <name evidence="1" type="ORF">PBI_TAHEERA_29</name>
</gene>
<keyword evidence="2" id="KW-1185">Reference proteome</keyword>
<dbReference type="Proteomes" id="UP000221964">
    <property type="component" value="Segment"/>
</dbReference>
<organism evidence="1 2">
    <name type="scientific">Mycobacterium phage Taheera</name>
    <dbReference type="NCBI Taxonomy" id="1897549"/>
    <lineage>
        <taxon>Viruses</taxon>
        <taxon>Duplodnaviria</taxon>
        <taxon>Heunggongvirae</taxon>
        <taxon>Uroviricota</taxon>
        <taxon>Caudoviricetes</taxon>
        <taxon>Gclasvirinae</taxon>
        <taxon>Liefievirus</taxon>
        <taxon>Liefievirus taheera</taxon>
    </lineage>
</organism>
<dbReference type="GeneID" id="63925800"/>
<evidence type="ECO:0000313" key="2">
    <source>
        <dbReference type="Proteomes" id="UP000221964"/>
    </source>
</evidence>
<dbReference type="EMBL" id="KX641265">
    <property type="protein sequence ID" value="AOT25140.1"/>
    <property type="molecule type" value="Genomic_DNA"/>
</dbReference>
<evidence type="ECO:0000313" key="1">
    <source>
        <dbReference type="EMBL" id="AOT25140.1"/>
    </source>
</evidence>
<sequence>MLSKYSPAQKAKATAALLSSLVLFLGAFGAFVADVLPTGSGAAAAIAAGIAVVCAVLVRTATFLTTSAPTLDQIAKNLDETIELVREVQPAAIAPRYGRHVRNAGDADDAGDDESTS</sequence>
<protein>
    <submittedName>
        <fullName evidence="1">Holin</fullName>
    </submittedName>
</protein>
<dbReference type="KEGG" id="vg:63925800"/>
<proteinExistence type="predicted"/>
<accession>A0A1D8EVR3</accession>
<reference evidence="1 2" key="1">
    <citation type="submission" date="2016-07" db="EMBL/GenBank/DDBJ databases">
        <authorList>
            <person name="Reedoy K."/>
            <person name="Kasavan K."/>
            <person name="Gounden S."/>
            <person name="Phinius B."/>
            <person name="Wilson C.A."/>
            <person name="Venkatas J."/>
            <person name="Garlena R.A."/>
            <person name="Russell D.A."/>
            <person name="Bowman C.A."/>
            <person name="Rubin E."/>
            <person name="Larsen M.H."/>
            <person name="Guerrero C.A."/>
            <person name="Jacobs-Sera D."/>
            <person name="Hatfull G.F."/>
        </authorList>
    </citation>
    <scope>NUCLEOTIDE SEQUENCE [LARGE SCALE GENOMIC DNA]</scope>
</reference>